<dbReference type="Proteomes" id="UP001203338">
    <property type="component" value="Unassembled WGS sequence"/>
</dbReference>
<evidence type="ECO:0000313" key="3">
    <source>
        <dbReference type="Proteomes" id="UP001203338"/>
    </source>
</evidence>
<proteinExistence type="predicted"/>
<feature type="chain" id="PRO_5045213845" description="DUF4034 domain-containing protein" evidence="1">
    <location>
        <begin position="25"/>
        <end position="319"/>
    </location>
</feature>
<evidence type="ECO:0008006" key="4">
    <source>
        <dbReference type="Google" id="ProtNLM"/>
    </source>
</evidence>
<name>A0ABT0PBB4_9GAMM</name>
<protein>
    <recommendedName>
        <fullName evidence="4">DUF4034 domain-containing protein</fullName>
    </recommendedName>
</protein>
<feature type="signal peptide" evidence="1">
    <location>
        <begin position="1"/>
        <end position="24"/>
    </location>
</feature>
<keyword evidence="1" id="KW-0732">Signal</keyword>
<evidence type="ECO:0000256" key="1">
    <source>
        <dbReference type="SAM" id="SignalP"/>
    </source>
</evidence>
<organism evidence="2 3">
    <name type="scientific">Parendozoicomonas callyspongiae</name>
    <dbReference type="NCBI Taxonomy" id="2942213"/>
    <lineage>
        <taxon>Bacteria</taxon>
        <taxon>Pseudomonadati</taxon>
        <taxon>Pseudomonadota</taxon>
        <taxon>Gammaproteobacteria</taxon>
        <taxon>Oceanospirillales</taxon>
        <taxon>Endozoicomonadaceae</taxon>
        <taxon>Parendozoicomonas</taxon>
    </lineage>
</organism>
<comment type="caution">
    <text evidence="2">The sequence shown here is derived from an EMBL/GenBank/DDBJ whole genome shotgun (WGS) entry which is preliminary data.</text>
</comment>
<accession>A0ABT0PBB4</accession>
<evidence type="ECO:0000313" key="2">
    <source>
        <dbReference type="EMBL" id="MCL6268674.1"/>
    </source>
</evidence>
<sequence>MTFKRLLLNCSCIAGILFSAASLANGNWLPFPESLPKPDLSGEKLTKQWPQLTRSTMDRLPESLELQDAWRSHFEGDFAEAKEKGLALGTPEGKYVAYRAQTIYAMYLTPDPTQLSSKRDKAQRTVLLKEAYDQLSNEIRKLESAGEKPSMQLRFWSSYIFARYLEIMKSEWGLFEKKDRLTELWDALDKISGSAADMPSLRATYGGTIAAVSEDGYLARKTFQDRVKDCRGMEASYKDAAISQFNCALNRLGGNPVPEIMEAYATALERLGIEGGSSTTAKTSQTYRQYAAGARLPENTSQMVFMSEDILAREAAKKL</sequence>
<keyword evidence="3" id="KW-1185">Reference proteome</keyword>
<reference evidence="2 3" key="1">
    <citation type="submission" date="2022-05" db="EMBL/GenBank/DDBJ databases">
        <authorList>
            <person name="Park J.-S."/>
        </authorList>
    </citation>
    <scope>NUCLEOTIDE SEQUENCE [LARGE SCALE GENOMIC DNA]</scope>
    <source>
        <strain evidence="2 3">2012CJ34-2</strain>
    </source>
</reference>
<dbReference type="RefSeq" id="WP_249697511.1">
    <property type="nucleotide sequence ID" value="NZ_JAMFLX010000002.1"/>
</dbReference>
<gene>
    <name evidence="2" type="ORF">M3P05_01735</name>
</gene>
<dbReference type="EMBL" id="JAMFLX010000002">
    <property type="protein sequence ID" value="MCL6268674.1"/>
    <property type="molecule type" value="Genomic_DNA"/>
</dbReference>